<comment type="caution">
    <text evidence="3">The sequence shown here is derived from an EMBL/GenBank/DDBJ whole genome shotgun (WGS) entry which is preliminary data.</text>
</comment>
<evidence type="ECO:0000313" key="3">
    <source>
        <dbReference type="EMBL" id="MFC0210602.1"/>
    </source>
</evidence>
<dbReference type="EMBL" id="JBHLXD010000065">
    <property type="protein sequence ID" value="MFC0210602.1"/>
    <property type="molecule type" value="Genomic_DNA"/>
</dbReference>
<protein>
    <submittedName>
        <fullName evidence="3">DUF3991 domain-containing protein</fullName>
    </submittedName>
</protein>
<dbReference type="Proteomes" id="UP001589755">
    <property type="component" value="Unassembled WGS sequence"/>
</dbReference>
<proteinExistence type="predicted"/>
<feature type="domain" description="DUF3991" evidence="2">
    <location>
        <begin position="35"/>
        <end position="84"/>
    </location>
</feature>
<organism evidence="3 4">
    <name type="scientific">Chelativorans intermedius</name>
    <dbReference type="NCBI Taxonomy" id="515947"/>
    <lineage>
        <taxon>Bacteria</taxon>
        <taxon>Pseudomonadati</taxon>
        <taxon>Pseudomonadota</taxon>
        <taxon>Alphaproteobacteria</taxon>
        <taxon>Hyphomicrobiales</taxon>
        <taxon>Phyllobacteriaceae</taxon>
        <taxon>Chelativorans</taxon>
    </lineage>
</organism>
<sequence length="117" mass="12330">MAGLDTQGQGPCARPDDHGTLAGPAQPWPGSATWRYLHGTCHIPEPVIRKAIATNVLREGPKGSMWAGHTDHASQVTGWEERVPIGAASRPEAPRCCSVSAGPMGTGSALPRRRSMP</sequence>
<dbReference type="Pfam" id="PF13154">
    <property type="entry name" value="DUF3991"/>
    <property type="match status" value="1"/>
</dbReference>
<keyword evidence="4" id="KW-1185">Reference proteome</keyword>
<accession>A0ABV6DDC0</accession>
<dbReference type="InterPro" id="IPR025054">
    <property type="entry name" value="DUF3991"/>
</dbReference>
<evidence type="ECO:0000259" key="2">
    <source>
        <dbReference type="Pfam" id="PF13154"/>
    </source>
</evidence>
<name>A0ABV6DDC0_9HYPH</name>
<feature type="region of interest" description="Disordered" evidence="1">
    <location>
        <begin position="1"/>
        <end position="29"/>
    </location>
</feature>
<feature type="region of interest" description="Disordered" evidence="1">
    <location>
        <begin position="87"/>
        <end position="117"/>
    </location>
</feature>
<dbReference type="RefSeq" id="WP_378074772.1">
    <property type="nucleotide sequence ID" value="NZ_JAODNW010000045.1"/>
</dbReference>
<evidence type="ECO:0000313" key="4">
    <source>
        <dbReference type="Proteomes" id="UP001589755"/>
    </source>
</evidence>
<evidence type="ECO:0000256" key="1">
    <source>
        <dbReference type="SAM" id="MobiDB-lite"/>
    </source>
</evidence>
<reference evidence="3 4" key="1">
    <citation type="submission" date="2024-09" db="EMBL/GenBank/DDBJ databases">
        <authorList>
            <person name="Sun Q."/>
            <person name="Mori K."/>
        </authorList>
    </citation>
    <scope>NUCLEOTIDE SEQUENCE [LARGE SCALE GENOMIC DNA]</scope>
    <source>
        <strain evidence="3 4">CCM 8543</strain>
    </source>
</reference>
<gene>
    <name evidence="3" type="ORF">ACFFJ2_19630</name>
</gene>